<keyword evidence="11" id="KW-1185">Reference proteome</keyword>
<sequence>MSYDEIMNLSRQKAAGGLDPWFDTRLRGQIEQGLFLPADQLEDVHRRLVGKLSDYRQQGGVGTAVLGMSGGVDSALTAALFKEAGWRVVGYTLPIHQNPEETERGVEACEALGLEHVHIDLTAEYEAMVAALAGLDPDLAQSDEAAARTRRGNLRARLRMVTLYDQAHRHGGIVASTDNYSELGAGFWTLHGDVGDLAPVQGLLKSWEIPWMARAAGVPEKTWRAKPTDGLGIGAGDEAQIGATYLEWDIMVFALSQALERNPRLDVDGIADALDIDPGSHPAKVMQAVLYRLRTTWHKRVNPISFDNPLSERFPVLDRIDEDLFRPQVLVRNEARLDFPVDLQAAASDLSQALRQRDLRLVTAESCTGGLLSASLAAVPGSGSSLEGSIVTYGTTMKTSALGVSQEVIDERTVYDPEVARQMATGALEAAPKADLALSITGVAGPDNDQGKPAGYVCIGVCRRGKAPVAKEFNFDGGPQAVLAATMAAALQLGLSELEADGA</sequence>
<comment type="catalytic activity">
    <reaction evidence="7">
        <text>deamido-NAD(+) + NH4(+) + ATP = AMP + diphosphate + NAD(+) + H(+)</text>
        <dbReference type="Rhea" id="RHEA:21188"/>
        <dbReference type="ChEBI" id="CHEBI:15378"/>
        <dbReference type="ChEBI" id="CHEBI:28938"/>
        <dbReference type="ChEBI" id="CHEBI:30616"/>
        <dbReference type="ChEBI" id="CHEBI:33019"/>
        <dbReference type="ChEBI" id="CHEBI:57540"/>
        <dbReference type="ChEBI" id="CHEBI:58437"/>
        <dbReference type="ChEBI" id="CHEBI:456215"/>
        <dbReference type="EC" id="6.3.1.5"/>
    </reaction>
</comment>
<dbReference type="Gene3D" id="3.90.950.20">
    <property type="entry name" value="CinA-like"/>
    <property type="match status" value="1"/>
</dbReference>
<comment type="caution">
    <text evidence="10">The sequence shown here is derived from an EMBL/GenBank/DDBJ whole genome shotgun (WGS) entry which is preliminary data.</text>
</comment>
<dbReference type="SUPFAM" id="SSF52402">
    <property type="entry name" value="Adenine nucleotide alpha hydrolases-like"/>
    <property type="match status" value="1"/>
</dbReference>
<dbReference type="Proteomes" id="UP001589795">
    <property type="component" value="Unassembled WGS sequence"/>
</dbReference>
<dbReference type="SUPFAM" id="SSF142433">
    <property type="entry name" value="CinA-like"/>
    <property type="match status" value="1"/>
</dbReference>
<dbReference type="NCBIfam" id="TIGR00199">
    <property type="entry name" value="PncC_domain"/>
    <property type="match status" value="1"/>
</dbReference>
<evidence type="ECO:0000256" key="2">
    <source>
        <dbReference type="ARBA" id="ARBA00022598"/>
    </source>
</evidence>
<dbReference type="EC" id="6.3.1.5" evidence="7"/>
<dbReference type="CDD" id="cd00553">
    <property type="entry name" value="NAD_synthase"/>
    <property type="match status" value="1"/>
</dbReference>
<dbReference type="InterPro" id="IPR003694">
    <property type="entry name" value="NAD_synthase"/>
</dbReference>
<dbReference type="InterPro" id="IPR036653">
    <property type="entry name" value="CinA-like_C"/>
</dbReference>
<evidence type="ECO:0000256" key="6">
    <source>
        <dbReference type="RuleBase" id="RU003811"/>
    </source>
</evidence>
<dbReference type="InterPro" id="IPR008136">
    <property type="entry name" value="CinA_C"/>
</dbReference>
<dbReference type="Pfam" id="PF02540">
    <property type="entry name" value="NAD_synthase"/>
    <property type="match status" value="1"/>
</dbReference>
<protein>
    <recommendedName>
        <fullName evidence="7">NH(3)-dependent NAD(+) synthetase</fullName>
        <ecNumber evidence="7">6.3.1.5</ecNumber>
    </recommendedName>
</protein>
<keyword evidence="2 6" id="KW-0436">Ligase</keyword>
<evidence type="ECO:0000313" key="10">
    <source>
        <dbReference type="EMBL" id="MFC0201686.1"/>
    </source>
</evidence>
<accession>A0ABV6CNX6</accession>
<evidence type="ECO:0000259" key="8">
    <source>
        <dbReference type="Pfam" id="PF02464"/>
    </source>
</evidence>
<evidence type="ECO:0000313" key="11">
    <source>
        <dbReference type="Proteomes" id="UP001589795"/>
    </source>
</evidence>
<evidence type="ECO:0000256" key="1">
    <source>
        <dbReference type="ARBA" id="ARBA00004790"/>
    </source>
</evidence>
<evidence type="ECO:0000256" key="7">
    <source>
        <dbReference type="RuleBase" id="RU003812"/>
    </source>
</evidence>
<keyword evidence="5 6" id="KW-0520">NAD</keyword>
<dbReference type="EMBL" id="JBHLWQ010000144">
    <property type="protein sequence ID" value="MFC0201686.1"/>
    <property type="molecule type" value="Genomic_DNA"/>
</dbReference>
<dbReference type="Gene3D" id="3.40.50.620">
    <property type="entry name" value="HUPs"/>
    <property type="match status" value="1"/>
</dbReference>
<dbReference type="GO" id="GO:0008795">
    <property type="term" value="F:NAD+ synthase activity"/>
    <property type="evidence" value="ECO:0007669"/>
    <property type="project" value="UniProtKB-EC"/>
</dbReference>
<dbReference type="InterPro" id="IPR014729">
    <property type="entry name" value="Rossmann-like_a/b/a_fold"/>
</dbReference>
<dbReference type="InterPro" id="IPR022310">
    <property type="entry name" value="NAD/GMP_synthase"/>
</dbReference>
<organism evidence="10 11">
    <name type="scientific">Paracoccus rhizosphaerae</name>
    <dbReference type="NCBI Taxonomy" id="1133347"/>
    <lineage>
        <taxon>Bacteria</taxon>
        <taxon>Pseudomonadati</taxon>
        <taxon>Pseudomonadota</taxon>
        <taxon>Alphaproteobacteria</taxon>
        <taxon>Rhodobacterales</taxon>
        <taxon>Paracoccaceae</taxon>
        <taxon>Paracoccus</taxon>
    </lineage>
</organism>
<feature type="domain" description="NAD/GMP synthase" evidence="9">
    <location>
        <begin position="47"/>
        <end position="300"/>
    </location>
</feature>
<dbReference type="Pfam" id="PF02464">
    <property type="entry name" value="CinA"/>
    <property type="match status" value="1"/>
</dbReference>
<evidence type="ECO:0000256" key="4">
    <source>
        <dbReference type="ARBA" id="ARBA00022840"/>
    </source>
</evidence>
<dbReference type="RefSeq" id="WP_265506841.1">
    <property type="nucleotide sequence ID" value="NZ_JAOTBE010000018.1"/>
</dbReference>
<comment type="pathway">
    <text evidence="1">Cofactor biosynthesis; NAD(+) biosynthesis.</text>
</comment>
<proteinExistence type="inferred from homology"/>
<keyword evidence="3 6" id="KW-0547">Nucleotide-binding</keyword>
<dbReference type="PANTHER" id="PTHR23090">
    <property type="entry name" value="NH 3 /GLUTAMINE-DEPENDENT NAD + SYNTHETASE"/>
    <property type="match status" value="1"/>
</dbReference>
<evidence type="ECO:0000256" key="3">
    <source>
        <dbReference type="ARBA" id="ARBA00022741"/>
    </source>
</evidence>
<dbReference type="PANTHER" id="PTHR23090:SF9">
    <property type="entry name" value="GLUTAMINE-DEPENDENT NAD(+) SYNTHETASE"/>
    <property type="match status" value="1"/>
</dbReference>
<name>A0ABV6CNX6_9RHOB</name>
<feature type="domain" description="CinA C-terminal" evidence="8">
    <location>
        <begin position="346"/>
        <end position="493"/>
    </location>
</feature>
<keyword evidence="4 6" id="KW-0067">ATP-binding</keyword>
<reference evidence="10 11" key="1">
    <citation type="submission" date="2024-09" db="EMBL/GenBank/DDBJ databases">
        <authorList>
            <person name="Sun Q."/>
            <person name="Mori K."/>
        </authorList>
    </citation>
    <scope>NUCLEOTIDE SEQUENCE [LARGE SCALE GENOMIC DNA]</scope>
    <source>
        <strain evidence="10 11">CCM 7904</strain>
    </source>
</reference>
<gene>
    <name evidence="10" type="primary">nadE</name>
    <name evidence="10" type="ORF">ACFFIZ_15585</name>
</gene>
<evidence type="ECO:0000256" key="5">
    <source>
        <dbReference type="ARBA" id="ARBA00023027"/>
    </source>
</evidence>
<comment type="similarity">
    <text evidence="6">Belongs to the NAD synthetase family.</text>
</comment>
<evidence type="ECO:0000259" key="9">
    <source>
        <dbReference type="Pfam" id="PF02540"/>
    </source>
</evidence>
<dbReference type="NCBIfam" id="TIGR00552">
    <property type="entry name" value="nadE"/>
    <property type="match status" value="1"/>
</dbReference>